<dbReference type="InterPro" id="IPR051598">
    <property type="entry name" value="TSUP/Inactive_protease-like"/>
</dbReference>
<name>A0A554WXK4_9BURK</name>
<evidence type="ECO:0000256" key="4">
    <source>
        <dbReference type="ARBA" id="ARBA00023136"/>
    </source>
</evidence>
<dbReference type="Proteomes" id="UP000318542">
    <property type="component" value="Unassembled WGS sequence"/>
</dbReference>
<comment type="caution">
    <text evidence="6">The sequence shown here is derived from an EMBL/GenBank/DDBJ whole genome shotgun (WGS) entry which is preliminary data.</text>
</comment>
<dbReference type="PANTHER" id="PTHR43701:SF2">
    <property type="entry name" value="MEMBRANE TRANSPORTER PROTEIN YJNA-RELATED"/>
    <property type="match status" value="1"/>
</dbReference>
<feature type="transmembrane region" description="Helical" evidence="5">
    <location>
        <begin position="262"/>
        <end position="281"/>
    </location>
</feature>
<accession>A0A554WXK4</accession>
<feature type="transmembrane region" description="Helical" evidence="5">
    <location>
        <begin position="115"/>
        <end position="131"/>
    </location>
</feature>
<dbReference type="Pfam" id="PF01925">
    <property type="entry name" value="TauE"/>
    <property type="match status" value="1"/>
</dbReference>
<dbReference type="OrthoDB" id="7031597at2"/>
<feature type="transmembrane region" description="Helical" evidence="5">
    <location>
        <begin position="230"/>
        <end position="250"/>
    </location>
</feature>
<reference evidence="6 7" key="1">
    <citation type="submission" date="2019-07" db="EMBL/GenBank/DDBJ databases">
        <title>Tepidimonas thermarum AA-1 draft genome.</title>
        <authorList>
            <person name="Da Costa M.S."/>
            <person name="Froufe H.J.C."/>
            <person name="Egas C."/>
            <person name="Albuquerque L."/>
        </authorList>
    </citation>
    <scope>NUCLEOTIDE SEQUENCE [LARGE SCALE GENOMIC DNA]</scope>
    <source>
        <strain evidence="6 7">AA-1</strain>
    </source>
</reference>
<comment type="subcellular location">
    <subcellularLocation>
        <location evidence="5">Cell membrane</location>
        <topology evidence="5">Multi-pass membrane protein</topology>
    </subcellularLocation>
    <subcellularLocation>
        <location evidence="1">Membrane</location>
        <topology evidence="1">Multi-pass membrane protein</topology>
    </subcellularLocation>
</comment>
<keyword evidence="7" id="KW-1185">Reference proteome</keyword>
<protein>
    <recommendedName>
        <fullName evidence="5">Probable membrane transporter protein</fullName>
    </recommendedName>
</protein>
<proteinExistence type="inferred from homology"/>
<evidence type="ECO:0000256" key="3">
    <source>
        <dbReference type="ARBA" id="ARBA00022989"/>
    </source>
</evidence>
<sequence length="284" mass="28360">MDTTTLPPLLTAVLAAPQLGLSLGLGAIVGLIMALTGAGGGILAVPLLVFGLHLPLPQAAPTGLIAVGTAAALAAALGLRDGIVRYRAAGFMGLFGMAVAPLGVWLAARLPAPPLLLGFAALLLLVAWRSLRAAPSGDAGADATIPCRLDPAQGRLRWTGRCARTLAATGLTSGLLSGLFGVGGGFVIIPALQRVSNLDLRSIQATALAVIALVSASGVVAASASGALPWAVALPFGAGAVAALLAGRALAQRLHPKHLQRAFGLLTLAVALMMVARAFGWRLG</sequence>
<dbReference type="AlphaFoldDB" id="A0A554WXK4"/>
<feature type="transmembrane region" description="Helical" evidence="5">
    <location>
        <begin position="174"/>
        <end position="193"/>
    </location>
</feature>
<dbReference type="InterPro" id="IPR002781">
    <property type="entry name" value="TM_pro_TauE-like"/>
</dbReference>
<feature type="transmembrane region" description="Helical" evidence="5">
    <location>
        <begin position="205"/>
        <end position="224"/>
    </location>
</feature>
<feature type="transmembrane region" description="Helical" evidence="5">
    <location>
        <begin position="62"/>
        <end position="80"/>
    </location>
</feature>
<evidence type="ECO:0000256" key="5">
    <source>
        <dbReference type="RuleBase" id="RU363041"/>
    </source>
</evidence>
<evidence type="ECO:0000313" key="6">
    <source>
        <dbReference type="EMBL" id="TSE28298.1"/>
    </source>
</evidence>
<feature type="transmembrane region" description="Helical" evidence="5">
    <location>
        <begin position="86"/>
        <end position="108"/>
    </location>
</feature>
<evidence type="ECO:0000256" key="2">
    <source>
        <dbReference type="ARBA" id="ARBA00022692"/>
    </source>
</evidence>
<dbReference type="PANTHER" id="PTHR43701">
    <property type="entry name" value="MEMBRANE TRANSPORTER PROTEIN MJ0441-RELATED"/>
    <property type="match status" value="1"/>
</dbReference>
<dbReference type="GO" id="GO:0005886">
    <property type="term" value="C:plasma membrane"/>
    <property type="evidence" value="ECO:0007669"/>
    <property type="project" value="UniProtKB-SubCell"/>
</dbReference>
<keyword evidence="5" id="KW-1003">Cell membrane</keyword>
<evidence type="ECO:0000313" key="7">
    <source>
        <dbReference type="Proteomes" id="UP000318542"/>
    </source>
</evidence>
<comment type="similarity">
    <text evidence="5">Belongs to the 4-toluene sulfonate uptake permease (TSUP) (TC 2.A.102) family.</text>
</comment>
<organism evidence="6 7">
    <name type="scientific">Tepidimonas thermarum</name>
    <dbReference type="NCBI Taxonomy" id="335431"/>
    <lineage>
        <taxon>Bacteria</taxon>
        <taxon>Pseudomonadati</taxon>
        <taxon>Pseudomonadota</taxon>
        <taxon>Betaproteobacteria</taxon>
        <taxon>Burkholderiales</taxon>
        <taxon>Tepidimonas</taxon>
    </lineage>
</organism>
<gene>
    <name evidence="6" type="ORF">Tther_02179</name>
</gene>
<dbReference type="RefSeq" id="WP_143903799.1">
    <property type="nucleotide sequence ID" value="NZ_VJOL01000052.1"/>
</dbReference>
<keyword evidence="3 5" id="KW-1133">Transmembrane helix</keyword>
<evidence type="ECO:0000256" key="1">
    <source>
        <dbReference type="ARBA" id="ARBA00004141"/>
    </source>
</evidence>
<feature type="transmembrane region" description="Helical" evidence="5">
    <location>
        <begin position="25"/>
        <end position="50"/>
    </location>
</feature>
<dbReference type="EMBL" id="VJOL01000052">
    <property type="protein sequence ID" value="TSE28298.1"/>
    <property type="molecule type" value="Genomic_DNA"/>
</dbReference>
<keyword evidence="4 5" id="KW-0472">Membrane</keyword>
<keyword evidence="2 5" id="KW-0812">Transmembrane</keyword>